<evidence type="ECO:0000313" key="3">
    <source>
        <dbReference type="Proteomes" id="UP001157006"/>
    </source>
</evidence>
<dbReference type="PANTHER" id="PTHR31008:SF2">
    <property type="entry name" value="COP1-INTERACTING PROTEIN-LIKE PROTEIN"/>
    <property type="match status" value="1"/>
</dbReference>
<dbReference type="PANTHER" id="PTHR31008">
    <property type="entry name" value="COP1-INTERACTING PROTEIN-RELATED"/>
    <property type="match status" value="1"/>
</dbReference>
<proteinExistence type="predicted"/>
<reference evidence="2 3" key="1">
    <citation type="submission" date="2023-01" db="EMBL/GenBank/DDBJ databases">
        <authorList>
            <person name="Kreplak J."/>
        </authorList>
    </citation>
    <scope>NUCLEOTIDE SEQUENCE [LARGE SCALE GENOMIC DNA]</scope>
</reference>
<name>A0AAV1B9V6_VICFA</name>
<evidence type="ECO:0000259" key="1">
    <source>
        <dbReference type="SMART" id="SM00579"/>
    </source>
</evidence>
<dbReference type="InterPro" id="IPR006566">
    <property type="entry name" value="FBD"/>
</dbReference>
<sequence length="167" mass="18656">MCGDGMLMNSLIVPHCLLYTLKVLKFKKFVGHVRGLSIARYILENGQVLERINFYLCSKEAQEEVLSFKKCSSSVILEFSSELFDLVITVNGKKEKIASGLFNPFHFHLKVAQDQMAKVGYSIVLVPEHESDATWFSRGTIERLHNFSGSATGLYGSGQSTIAKKIC</sequence>
<dbReference type="Proteomes" id="UP001157006">
    <property type="component" value="Chromosome 6"/>
</dbReference>
<dbReference type="EMBL" id="OX451741">
    <property type="protein sequence ID" value="CAI8619339.1"/>
    <property type="molecule type" value="Genomic_DNA"/>
</dbReference>
<evidence type="ECO:0000313" key="2">
    <source>
        <dbReference type="EMBL" id="CAI8619339.1"/>
    </source>
</evidence>
<dbReference type="AlphaFoldDB" id="A0AAV1B9V6"/>
<feature type="domain" description="FBD" evidence="1">
    <location>
        <begin position="15"/>
        <end position="80"/>
    </location>
</feature>
<gene>
    <name evidence="2" type="ORF">VFH_VI165960</name>
</gene>
<protein>
    <recommendedName>
        <fullName evidence="1">FBD domain-containing protein</fullName>
    </recommendedName>
</protein>
<dbReference type="Pfam" id="PF08387">
    <property type="entry name" value="FBD"/>
    <property type="match status" value="1"/>
</dbReference>
<accession>A0AAV1B9V6</accession>
<organism evidence="2 3">
    <name type="scientific">Vicia faba</name>
    <name type="common">Broad bean</name>
    <name type="synonym">Faba vulgaris</name>
    <dbReference type="NCBI Taxonomy" id="3906"/>
    <lineage>
        <taxon>Eukaryota</taxon>
        <taxon>Viridiplantae</taxon>
        <taxon>Streptophyta</taxon>
        <taxon>Embryophyta</taxon>
        <taxon>Tracheophyta</taxon>
        <taxon>Spermatophyta</taxon>
        <taxon>Magnoliopsida</taxon>
        <taxon>eudicotyledons</taxon>
        <taxon>Gunneridae</taxon>
        <taxon>Pentapetalae</taxon>
        <taxon>rosids</taxon>
        <taxon>fabids</taxon>
        <taxon>Fabales</taxon>
        <taxon>Fabaceae</taxon>
        <taxon>Papilionoideae</taxon>
        <taxon>50 kb inversion clade</taxon>
        <taxon>NPAAA clade</taxon>
        <taxon>Hologalegina</taxon>
        <taxon>IRL clade</taxon>
        <taxon>Fabeae</taxon>
        <taxon>Vicia</taxon>
    </lineage>
</organism>
<dbReference type="SMART" id="SM00579">
    <property type="entry name" value="FBD"/>
    <property type="match status" value="1"/>
</dbReference>
<keyword evidence="3" id="KW-1185">Reference proteome</keyword>